<proteinExistence type="predicted"/>
<keyword evidence="3" id="KW-1185">Reference proteome</keyword>
<evidence type="ECO:0000313" key="4">
    <source>
        <dbReference type="WBParaSite" id="BPAG_0000389001-mRNA-1"/>
    </source>
</evidence>
<accession>A0A0N4T6Q3</accession>
<dbReference type="WBParaSite" id="BPAG_0000389001-mRNA-1">
    <property type="protein sequence ID" value="BPAG_0000389001-mRNA-1"/>
    <property type="gene ID" value="BPAG_0000389001"/>
</dbReference>
<organism evidence="4">
    <name type="scientific">Brugia pahangi</name>
    <name type="common">Filarial nematode worm</name>
    <dbReference type="NCBI Taxonomy" id="6280"/>
    <lineage>
        <taxon>Eukaryota</taxon>
        <taxon>Metazoa</taxon>
        <taxon>Ecdysozoa</taxon>
        <taxon>Nematoda</taxon>
        <taxon>Chromadorea</taxon>
        <taxon>Rhabditida</taxon>
        <taxon>Spirurina</taxon>
        <taxon>Spiruromorpha</taxon>
        <taxon>Filarioidea</taxon>
        <taxon>Onchocercidae</taxon>
        <taxon>Brugia</taxon>
    </lineage>
</organism>
<feature type="signal peptide" evidence="1">
    <location>
        <begin position="1"/>
        <end position="16"/>
    </location>
</feature>
<protein>
    <submittedName>
        <fullName evidence="4">Pollen Ole e 1 allergen and extensin family protein</fullName>
    </submittedName>
</protein>
<evidence type="ECO:0000256" key="1">
    <source>
        <dbReference type="SAM" id="SignalP"/>
    </source>
</evidence>
<sequence>MAKLIVCLAFVICCGGMQLQNMQAMAAGIVADAITDYKTDKMWDDELLMATTQVEESTLTNCDTTEHGGLFILKEKPLLLVANTAQNAGGGGGGAGPAGAAGVAAEVVTDYKADRLRDDDLLMETTQVEESTMTNCDTMKDGRLFILEEKPLLLMTNTVNLIN</sequence>
<keyword evidence="1" id="KW-0732">Signal</keyword>
<gene>
    <name evidence="2" type="ORF">BPAG_LOCUS3854</name>
</gene>
<evidence type="ECO:0000313" key="2">
    <source>
        <dbReference type="EMBL" id="VDN85040.1"/>
    </source>
</evidence>
<reference evidence="2 3" key="2">
    <citation type="submission" date="2018-11" db="EMBL/GenBank/DDBJ databases">
        <authorList>
            <consortium name="Pathogen Informatics"/>
        </authorList>
    </citation>
    <scope>NUCLEOTIDE SEQUENCE [LARGE SCALE GENOMIC DNA]</scope>
</reference>
<dbReference type="EMBL" id="UZAD01001416">
    <property type="protein sequence ID" value="VDN85040.1"/>
    <property type="molecule type" value="Genomic_DNA"/>
</dbReference>
<reference evidence="4" key="1">
    <citation type="submission" date="2017-02" db="UniProtKB">
        <authorList>
            <consortium name="WormBaseParasite"/>
        </authorList>
    </citation>
    <scope>IDENTIFICATION</scope>
</reference>
<dbReference type="Proteomes" id="UP000278627">
    <property type="component" value="Unassembled WGS sequence"/>
</dbReference>
<evidence type="ECO:0000313" key="3">
    <source>
        <dbReference type="Proteomes" id="UP000278627"/>
    </source>
</evidence>
<dbReference type="AlphaFoldDB" id="A0A0N4T6Q3"/>
<name>A0A0N4T6Q3_BRUPA</name>
<feature type="chain" id="PRO_5043121765" evidence="1">
    <location>
        <begin position="17"/>
        <end position="163"/>
    </location>
</feature>